<evidence type="ECO:0000256" key="14">
    <source>
        <dbReference type="PIRSR" id="PIRSR001024-2"/>
    </source>
</evidence>
<keyword evidence="21" id="KW-1185">Reference proteome</keyword>
<keyword evidence="9 15" id="KW-1015">Disulfide bond</keyword>
<gene>
    <name evidence="20" type="ORF">BDN70DRAFT_923828</name>
</gene>
<dbReference type="InterPro" id="IPR006047">
    <property type="entry name" value="GH13_cat_dom"/>
</dbReference>
<dbReference type="SMART" id="SM00642">
    <property type="entry name" value="Aamy"/>
    <property type="match status" value="1"/>
</dbReference>
<keyword evidence="12" id="KW-0326">Glycosidase</keyword>
<evidence type="ECO:0000256" key="18">
    <source>
        <dbReference type="SAM" id="SignalP"/>
    </source>
</evidence>
<dbReference type="GO" id="GO:0004556">
    <property type="term" value="F:alpha-amylase activity"/>
    <property type="evidence" value="ECO:0007669"/>
    <property type="project" value="UniProtKB-EC"/>
</dbReference>
<feature type="binding site" evidence="16">
    <location>
        <position position="220"/>
    </location>
    <ligand>
        <name>substrate</name>
    </ligand>
</feature>
<feature type="binding site" evidence="16">
    <location>
        <position position="103"/>
    </location>
    <ligand>
        <name>substrate</name>
    </ligand>
</feature>
<keyword evidence="6 18" id="KW-0732">Signal</keyword>
<dbReference type="SUPFAM" id="SSF51011">
    <property type="entry name" value="Glycosyl hydrolase domain"/>
    <property type="match status" value="1"/>
</dbReference>
<evidence type="ECO:0000256" key="4">
    <source>
        <dbReference type="ARBA" id="ARBA00012595"/>
    </source>
</evidence>
<evidence type="ECO:0000256" key="5">
    <source>
        <dbReference type="ARBA" id="ARBA00022723"/>
    </source>
</evidence>
<name>A0A9P5YVX5_9AGAR</name>
<dbReference type="PANTHER" id="PTHR10357:SF215">
    <property type="entry name" value="ALPHA-AMYLASE 1"/>
    <property type="match status" value="1"/>
</dbReference>
<evidence type="ECO:0000256" key="2">
    <source>
        <dbReference type="ARBA" id="ARBA00001913"/>
    </source>
</evidence>
<feature type="domain" description="Glycosyl hydrolase family 13 catalytic" evidence="19">
    <location>
        <begin position="32"/>
        <end position="396"/>
    </location>
</feature>
<proteinExistence type="inferred from homology"/>
<evidence type="ECO:0000256" key="13">
    <source>
        <dbReference type="PIRSR" id="PIRSR001024-1"/>
    </source>
</evidence>
<dbReference type="InterPro" id="IPR013777">
    <property type="entry name" value="A-amylase-like"/>
</dbReference>
<dbReference type="FunFam" id="3.20.20.80:FF:000120">
    <property type="entry name" value="Alpha-amylase A"/>
    <property type="match status" value="1"/>
</dbReference>
<protein>
    <recommendedName>
        <fullName evidence="4">alpha-amylase</fullName>
        <ecNumber evidence="4">3.2.1.1</ecNumber>
    </recommendedName>
</protein>
<evidence type="ECO:0000256" key="6">
    <source>
        <dbReference type="ARBA" id="ARBA00022729"/>
    </source>
</evidence>
<dbReference type="Gene3D" id="2.60.40.1180">
    <property type="entry name" value="Golgi alpha-mannosidase II"/>
    <property type="match status" value="1"/>
</dbReference>
<dbReference type="GO" id="GO:0005509">
    <property type="term" value="F:calcium ion binding"/>
    <property type="evidence" value="ECO:0007669"/>
    <property type="project" value="InterPro"/>
</dbReference>
<evidence type="ECO:0000256" key="1">
    <source>
        <dbReference type="ARBA" id="ARBA00000548"/>
    </source>
</evidence>
<dbReference type="SUPFAM" id="SSF51445">
    <property type="entry name" value="(Trans)glycosidases"/>
    <property type="match status" value="1"/>
</dbReference>
<feature type="binding site" evidence="16">
    <location>
        <position position="258"/>
    </location>
    <ligand>
        <name>substrate</name>
    </ligand>
</feature>
<feature type="disulfide bond" evidence="15">
    <location>
        <begin position="49"/>
        <end position="57"/>
    </location>
</feature>
<comment type="cofactor">
    <cofactor evidence="2">
        <name>Ca(2+)</name>
        <dbReference type="ChEBI" id="CHEBI:29108"/>
    </cofactor>
</comment>
<feature type="binding site" evidence="16">
    <location>
        <position position="372"/>
    </location>
    <ligand>
        <name>substrate</name>
    </ligand>
</feature>
<feature type="binding site" evidence="16">
    <location>
        <position position="54"/>
    </location>
    <ligand>
        <name>substrate</name>
    </ligand>
</feature>
<keyword evidence="17" id="KW-0812">Transmembrane</keyword>
<feature type="disulfide bond" evidence="15">
    <location>
        <begin position="477"/>
        <end position="513"/>
    </location>
</feature>
<feature type="transmembrane region" description="Helical" evidence="17">
    <location>
        <begin position="536"/>
        <end position="558"/>
    </location>
</feature>
<feature type="active site" description="Nucleophile" evidence="13">
    <location>
        <position position="222"/>
    </location>
</feature>
<dbReference type="EMBL" id="MU155323">
    <property type="protein sequence ID" value="KAF9475665.1"/>
    <property type="molecule type" value="Genomic_DNA"/>
</dbReference>
<dbReference type="PIRSF" id="PIRSF001024">
    <property type="entry name" value="Alph-amyl_fung"/>
    <property type="match status" value="1"/>
</dbReference>
<evidence type="ECO:0000313" key="21">
    <source>
        <dbReference type="Proteomes" id="UP000807469"/>
    </source>
</evidence>
<dbReference type="InterPro" id="IPR015340">
    <property type="entry name" value="A_amylase_C_dom"/>
</dbReference>
<evidence type="ECO:0000256" key="17">
    <source>
        <dbReference type="SAM" id="Phobius"/>
    </source>
</evidence>
<organism evidence="20 21">
    <name type="scientific">Pholiota conissans</name>
    <dbReference type="NCBI Taxonomy" id="109636"/>
    <lineage>
        <taxon>Eukaryota</taxon>
        <taxon>Fungi</taxon>
        <taxon>Dikarya</taxon>
        <taxon>Basidiomycota</taxon>
        <taxon>Agaricomycotina</taxon>
        <taxon>Agaricomycetes</taxon>
        <taxon>Agaricomycetidae</taxon>
        <taxon>Agaricales</taxon>
        <taxon>Agaricineae</taxon>
        <taxon>Strophariaceae</taxon>
        <taxon>Pholiota</taxon>
    </lineage>
</organism>
<evidence type="ECO:0000256" key="9">
    <source>
        <dbReference type="ARBA" id="ARBA00023157"/>
    </source>
</evidence>
<dbReference type="Pfam" id="PF00128">
    <property type="entry name" value="Alpha-amylase"/>
    <property type="match status" value="1"/>
</dbReference>
<dbReference type="InterPro" id="IPR013780">
    <property type="entry name" value="Glyco_hydro_b"/>
</dbReference>
<dbReference type="PANTHER" id="PTHR10357">
    <property type="entry name" value="ALPHA-AMYLASE FAMILY MEMBER"/>
    <property type="match status" value="1"/>
</dbReference>
<keyword evidence="11" id="KW-0119">Carbohydrate metabolism</keyword>
<dbReference type="Proteomes" id="UP000807469">
    <property type="component" value="Unassembled WGS sequence"/>
</dbReference>
<keyword evidence="8" id="KW-0106">Calcium</keyword>
<dbReference type="EC" id="3.2.1.1" evidence="4"/>
<evidence type="ECO:0000256" key="8">
    <source>
        <dbReference type="ARBA" id="ARBA00022837"/>
    </source>
</evidence>
<evidence type="ECO:0000256" key="15">
    <source>
        <dbReference type="PIRSR" id="PIRSR001024-4"/>
    </source>
</evidence>
<keyword evidence="7 20" id="KW-0378">Hydrolase</keyword>
<dbReference type="Gene3D" id="3.20.20.80">
    <property type="entry name" value="Glycosidases"/>
    <property type="match status" value="1"/>
</dbReference>
<keyword evidence="5" id="KW-0479">Metal-binding</keyword>
<evidence type="ECO:0000256" key="7">
    <source>
        <dbReference type="ARBA" id="ARBA00022801"/>
    </source>
</evidence>
<evidence type="ECO:0000256" key="12">
    <source>
        <dbReference type="ARBA" id="ARBA00023295"/>
    </source>
</evidence>
<evidence type="ECO:0000256" key="16">
    <source>
        <dbReference type="PIRSR" id="PIRSR001024-5"/>
    </source>
</evidence>
<comment type="caution">
    <text evidence="20">The sequence shown here is derived from an EMBL/GenBank/DDBJ whole genome shotgun (WGS) entry which is preliminary data.</text>
</comment>
<feature type="chain" id="PRO_5040480079" description="alpha-amylase" evidence="18">
    <location>
        <begin position="20"/>
        <end position="559"/>
    </location>
</feature>
<keyword evidence="17" id="KW-1133">Transmembrane helix</keyword>
<evidence type="ECO:0000259" key="19">
    <source>
        <dbReference type="SMART" id="SM00642"/>
    </source>
</evidence>
<dbReference type="AlphaFoldDB" id="A0A9P5YVX5"/>
<comment type="similarity">
    <text evidence="3">Belongs to the glycosyl hydrolase 13 family.</text>
</comment>
<keyword evidence="17" id="KW-0472">Membrane</keyword>
<evidence type="ECO:0000256" key="11">
    <source>
        <dbReference type="ARBA" id="ARBA00023277"/>
    </source>
</evidence>
<dbReference type="OrthoDB" id="204980at2759"/>
<comment type="catalytic activity">
    <reaction evidence="1">
        <text>Endohydrolysis of (1-&gt;4)-alpha-D-glucosidic linkages in polysaccharides containing three or more (1-&gt;4)-alpha-linked D-glucose units.</text>
        <dbReference type="EC" id="3.2.1.1"/>
    </reaction>
</comment>
<evidence type="ECO:0000313" key="20">
    <source>
        <dbReference type="EMBL" id="KAF9475665.1"/>
    </source>
</evidence>
<evidence type="ECO:0000256" key="10">
    <source>
        <dbReference type="ARBA" id="ARBA00023180"/>
    </source>
</evidence>
<feature type="disulfide bond" evidence="15">
    <location>
        <begin position="167"/>
        <end position="180"/>
    </location>
</feature>
<dbReference type="GO" id="GO:0016052">
    <property type="term" value="P:carbohydrate catabolic process"/>
    <property type="evidence" value="ECO:0007669"/>
    <property type="project" value="InterPro"/>
</dbReference>
<sequence>MKSVLVPVLLCAAFQSVFAATADQWRGRSIYQIITDRFALPSGTDPNACQPSEQTWCGGTWNTIRENLDYVQNAGFTAIWISPVNQNYHGPRSAYGDAYHGYWMADVSQLNDRFGTADDLKALSAEVHRRNMYLMVDVVVNNVMATSTTPDYSSYFFKDASLYHHYCPIEWGNTTSEQNCWLGDTKVPLPDVNTQNPTVISQYGTWIADLVKEYSIDGLRIDAAKYVFNEGLWHVNIDFWPGFCASAGVFCIGEVFGGSDIDPIAMYQGPQALDSVLNFPLYTALLSAFTIPGPQNISALTQVFEDSKTKFKDVGLLGNFLENQDLPRWHNLSVDPQSMYNAMTFAFMSDGIPIVYYGQEQYFSGNTDPFNREPLWPSNYAKTDAYNLIATLNKVSLPSFVTAFANVYQFRNFLVNTTNWATQEAQILTTSPYGLAIMKGPVISIVTNIGSPPQNGTHIAVSSPYSSSTAMVNILTCAQWAVGAKGMLDAQYTLGGVPNILVPLEMLNGSGMCENELGIIAGNGGKAVALNSSSNIISPTCFVTFLVISTLGLIFTVIS</sequence>
<keyword evidence="10" id="KW-0325">Glycoprotein</keyword>
<dbReference type="Pfam" id="PF09260">
    <property type="entry name" value="A_amylase_dom_C"/>
    <property type="match status" value="1"/>
</dbReference>
<reference evidence="20" key="1">
    <citation type="submission" date="2020-11" db="EMBL/GenBank/DDBJ databases">
        <authorList>
            <consortium name="DOE Joint Genome Institute"/>
            <person name="Ahrendt S."/>
            <person name="Riley R."/>
            <person name="Andreopoulos W."/>
            <person name="Labutti K."/>
            <person name="Pangilinan J."/>
            <person name="Ruiz-Duenas F.J."/>
            <person name="Barrasa J.M."/>
            <person name="Sanchez-Garcia M."/>
            <person name="Camarero S."/>
            <person name="Miyauchi S."/>
            <person name="Serrano A."/>
            <person name="Linde D."/>
            <person name="Babiker R."/>
            <person name="Drula E."/>
            <person name="Ayuso-Fernandez I."/>
            <person name="Pacheco R."/>
            <person name="Padilla G."/>
            <person name="Ferreira P."/>
            <person name="Barriuso J."/>
            <person name="Kellner H."/>
            <person name="Castanera R."/>
            <person name="Alfaro M."/>
            <person name="Ramirez L."/>
            <person name="Pisabarro A.G."/>
            <person name="Kuo A."/>
            <person name="Tritt A."/>
            <person name="Lipzen A."/>
            <person name="He G."/>
            <person name="Yan M."/>
            <person name="Ng V."/>
            <person name="Cullen D."/>
            <person name="Martin F."/>
            <person name="Rosso M.-N."/>
            <person name="Henrissat B."/>
            <person name="Hibbett D."/>
            <person name="Martinez A.T."/>
            <person name="Grigoriev I.V."/>
        </authorList>
    </citation>
    <scope>NUCLEOTIDE SEQUENCE</scope>
    <source>
        <strain evidence="20">CIRM-BRFM 674</strain>
    </source>
</reference>
<feature type="site" description="Transition state stabilizer" evidence="14">
    <location>
        <position position="325"/>
    </location>
</feature>
<dbReference type="CDD" id="cd11319">
    <property type="entry name" value="AmyAc_euk_AmyA"/>
    <property type="match status" value="1"/>
</dbReference>
<feature type="active site" description="Proton donor" evidence="13">
    <location>
        <position position="254"/>
    </location>
</feature>
<dbReference type="InterPro" id="IPR017853">
    <property type="entry name" value="GH"/>
</dbReference>
<accession>A0A9P5YVX5</accession>
<evidence type="ECO:0000256" key="3">
    <source>
        <dbReference type="ARBA" id="ARBA00008061"/>
    </source>
</evidence>
<feature type="signal peptide" evidence="18">
    <location>
        <begin position="1"/>
        <end position="19"/>
    </location>
</feature>
<feature type="binding site" evidence="16">
    <location>
        <position position="325"/>
    </location>
    <ligand>
        <name>substrate</name>
    </ligand>
</feature>